<feature type="compositionally biased region" description="Basic and acidic residues" evidence="2">
    <location>
        <begin position="181"/>
        <end position="199"/>
    </location>
</feature>
<keyword evidence="4" id="KW-0346">Stress response</keyword>
<dbReference type="Proteomes" id="UP000255193">
    <property type="component" value="Unassembled WGS sequence"/>
</dbReference>
<evidence type="ECO:0000259" key="3">
    <source>
        <dbReference type="SMART" id="SM00363"/>
    </source>
</evidence>
<proteinExistence type="predicted"/>
<evidence type="ECO:0000256" key="2">
    <source>
        <dbReference type="SAM" id="MobiDB-lite"/>
    </source>
</evidence>
<name>A0A378Q427_9GAMM</name>
<protein>
    <submittedName>
        <fullName evidence="4">Heat shock protein 15</fullName>
    </submittedName>
</protein>
<dbReference type="EMBL" id="UGQA01000007">
    <property type="protein sequence ID" value="STZ01772.1"/>
    <property type="molecule type" value="Genomic_DNA"/>
</dbReference>
<dbReference type="InterPro" id="IPR002942">
    <property type="entry name" value="S4_RNA-bd"/>
</dbReference>
<dbReference type="PROSITE" id="PS50889">
    <property type="entry name" value="S4"/>
    <property type="match status" value="1"/>
</dbReference>
<evidence type="ECO:0000313" key="4">
    <source>
        <dbReference type="EMBL" id="STY95174.1"/>
    </source>
</evidence>
<accession>A0A378Q427</accession>
<feature type="region of interest" description="Disordered" evidence="2">
    <location>
        <begin position="169"/>
        <end position="199"/>
    </location>
</feature>
<organism evidence="4 6">
    <name type="scientific">Faucicola atlantae</name>
    <dbReference type="NCBI Taxonomy" id="34059"/>
    <lineage>
        <taxon>Bacteria</taxon>
        <taxon>Pseudomonadati</taxon>
        <taxon>Pseudomonadota</taxon>
        <taxon>Gammaproteobacteria</taxon>
        <taxon>Moraxellales</taxon>
        <taxon>Moraxellaceae</taxon>
        <taxon>Faucicola</taxon>
    </lineage>
</organism>
<evidence type="ECO:0000313" key="6">
    <source>
        <dbReference type="Proteomes" id="UP000255193"/>
    </source>
</evidence>
<evidence type="ECO:0000256" key="1">
    <source>
        <dbReference type="PROSITE-ProRule" id="PRU00182"/>
    </source>
</evidence>
<dbReference type="AlphaFoldDB" id="A0A378Q427"/>
<dbReference type="Gene3D" id="3.10.290.10">
    <property type="entry name" value="RNA-binding S4 domain"/>
    <property type="match status" value="1"/>
</dbReference>
<dbReference type="Pfam" id="PF01479">
    <property type="entry name" value="S4"/>
    <property type="match status" value="1"/>
</dbReference>
<sequence>MSAPRYPADPIHNPYTDRHPIYEDWQSPVTQDTDPDTDAIHTGNIAEHDDAPITDLAPNEFNGQKIRLDKWLWAARFYRTRTLAKEAIEAGRVHFGGSRVKVSKEITVGDTLTIRQGSATNYTQKTVKVLALSDVRGNATAASRLYQETDESVSQREFFLQQKKLANLARPDRRPNKKQRRQLEQLRERNHYGSDDEGY</sequence>
<evidence type="ECO:0000313" key="5">
    <source>
        <dbReference type="EMBL" id="STZ01772.1"/>
    </source>
</evidence>
<feature type="domain" description="RNA-binding S4" evidence="3">
    <location>
        <begin position="66"/>
        <end position="123"/>
    </location>
</feature>
<dbReference type="EMBL" id="UGQA01000001">
    <property type="protein sequence ID" value="STY95174.1"/>
    <property type="molecule type" value="Genomic_DNA"/>
</dbReference>
<dbReference type="SMART" id="SM00363">
    <property type="entry name" value="S4"/>
    <property type="match status" value="1"/>
</dbReference>
<dbReference type="InterPro" id="IPR036986">
    <property type="entry name" value="S4_RNA-bd_sf"/>
</dbReference>
<dbReference type="SUPFAM" id="SSF55174">
    <property type="entry name" value="Alpha-L RNA-binding motif"/>
    <property type="match status" value="1"/>
</dbReference>
<dbReference type="CDD" id="cd00165">
    <property type="entry name" value="S4"/>
    <property type="match status" value="1"/>
</dbReference>
<gene>
    <name evidence="4" type="primary">hslR_1</name>
    <name evidence="5" type="synonym">hslR_2</name>
    <name evidence="4" type="ORF">NCTC11091_00965</name>
    <name evidence="5" type="ORF">NCTC11091_02245</name>
</gene>
<feature type="region of interest" description="Disordered" evidence="2">
    <location>
        <begin position="1"/>
        <end position="20"/>
    </location>
</feature>
<reference evidence="4 6" key="1">
    <citation type="submission" date="2018-06" db="EMBL/GenBank/DDBJ databases">
        <authorList>
            <consortium name="Pathogen Informatics"/>
            <person name="Doyle S."/>
        </authorList>
    </citation>
    <scope>NUCLEOTIDE SEQUENCE [LARGE SCALE GENOMIC DNA]</scope>
    <source>
        <strain evidence="4 6">NCTC11091</strain>
    </source>
</reference>
<dbReference type="GO" id="GO:0003723">
    <property type="term" value="F:RNA binding"/>
    <property type="evidence" value="ECO:0007669"/>
    <property type="project" value="UniProtKB-KW"/>
</dbReference>
<keyword evidence="1" id="KW-0694">RNA-binding</keyword>